<keyword evidence="1" id="KW-1133">Transmembrane helix</keyword>
<sequence>MGRCAATAAPGAALAGSGGAQLRPGFAPRGAPSPAPAAAAPVVTAAGRRVPLWSRVQQWLAVLAFAGLVPDLLLCPWPLCSTVTGTMVILASCAAGSIFLACIWPSGAMDGLSNFPNGLLSGALSTLAPNLFLVIFWIAYPIQYILPRLFLKKNEGSTEGSELD</sequence>
<evidence type="ECO:0000313" key="2">
    <source>
        <dbReference type="EMBL" id="WVZ53587.1"/>
    </source>
</evidence>
<gene>
    <name evidence="2" type="ORF">U9M48_004505</name>
</gene>
<keyword evidence="3" id="KW-1185">Reference proteome</keyword>
<evidence type="ECO:0000256" key="1">
    <source>
        <dbReference type="SAM" id="Phobius"/>
    </source>
</evidence>
<evidence type="ECO:0000313" key="3">
    <source>
        <dbReference type="Proteomes" id="UP001341281"/>
    </source>
</evidence>
<organism evidence="2 3">
    <name type="scientific">Paspalum notatum var. saurae</name>
    <dbReference type="NCBI Taxonomy" id="547442"/>
    <lineage>
        <taxon>Eukaryota</taxon>
        <taxon>Viridiplantae</taxon>
        <taxon>Streptophyta</taxon>
        <taxon>Embryophyta</taxon>
        <taxon>Tracheophyta</taxon>
        <taxon>Spermatophyta</taxon>
        <taxon>Magnoliopsida</taxon>
        <taxon>Liliopsida</taxon>
        <taxon>Poales</taxon>
        <taxon>Poaceae</taxon>
        <taxon>PACMAD clade</taxon>
        <taxon>Panicoideae</taxon>
        <taxon>Andropogonodae</taxon>
        <taxon>Paspaleae</taxon>
        <taxon>Paspalinae</taxon>
        <taxon>Paspalum</taxon>
    </lineage>
</organism>
<dbReference type="Proteomes" id="UP001341281">
    <property type="component" value="Chromosome 01"/>
</dbReference>
<dbReference type="AlphaFoldDB" id="A0AAQ3PV88"/>
<reference evidence="2 3" key="1">
    <citation type="submission" date="2024-02" db="EMBL/GenBank/DDBJ databases">
        <title>High-quality chromosome-scale genome assembly of Pensacola bahiagrass (Paspalum notatum Flugge var. saurae).</title>
        <authorList>
            <person name="Vega J.M."/>
            <person name="Podio M."/>
            <person name="Orjuela J."/>
            <person name="Siena L.A."/>
            <person name="Pessino S.C."/>
            <person name="Combes M.C."/>
            <person name="Mariac C."/>
            <person name="Albertini E."/>
            <person name="Pupilli F."/>
            <person name="Ortiz J.P.A."/>
            <person name="Leblanc O."/>
        </authorList>
    </citation>
    <scope>NUCLEOTIDE SEQUENCE [LARGE SCALE GENOMIC DNA]</scope>
    <source>
        <strain evidence="2">R1</strain>
        <tissue evidence="2">Leaf</tissue>
    </source>
</reference>
<dbReference type="EMBL" id="CP144745">
    <property type="protein sequence ID" value="WVZ53587.1"/>
    <property type="molecule type" value="Genomic_DNA"/>
</dbReference>
<name>A0AAQ3PV88_PASNO</name>
<feature type="transmembrane region" description="Helical" evidence="1">
    <location>
        <begin position="127"/>
        <end position="146"/>
    </location>
</feature>
<keyword evidence="1" id="KW-0812">Transmembrane</keyword>
<accession>A0AAQ3PV88</accession>
<keyword evidence="1" id="KW-0472">Membrane</keyword>
<proteinExistence type="predicted"/>
<feature type="transmembrane region" description="Helical" evidence="1">
    <location>
        <begin position="87"/>
        <end position="107"/>
    </location>
</feature>
<protein>
    <submittedName>
        <fullName evidence="2">Uncharacterized protein</fullName>
    </submittedName>
</protein>
<feature type="transmembrane region" description="Helical" evidence="1">
    <location>
        <begin position="59"/>
        <end position="80"/>
    </location>
</feature>